<keyword evidence="2 6" id="KW-0812">Transmembrane</keyword>
<reference evidence="9" key="1">
    <citation type="submission" date="2016-11" db="UniProtKB">
        <authorList>
            <consortium name="WormBaseParasite"/>
        </authorList>
    </citation>
    <scope>IDENTIFICATION</scope>
</reference>
<feature type="domain" description="G-protein coupled receptors family 3 profile" evidence="7">
    <location>
        <begin position="462"/>
        <end position="599"/>
    </location>
</feature>
<dbReference type="AlphaFoldDB" id="A0A1I7X272"/>
<feature type="transmembrane region" description="Helical" evidence="6">
    <location>
        <begin position="523"/>
        <end position="545"/>
    </location>
</feature>
<name>A0A1I7X272_HETBA</name>
<feature type="transmembrane region" description="Helical" evidence="6">
    <location>
        <begin position="481"/>
        <end position="502"/>
    </location>
</feature>
<dbReference type="Gene3D" id="3.40.50.2300">
    <property type="match status" value="2"/>
</dbReference>
<evidence type="ECO:0000256" key="3">
    <source>
        <dbReference type="ARBA" id="ARBA00022989"/>
    </source>
</evidence>
<evidence type="ECO:0000256" key="4">
    <source>
        <dbReference type="ARBA" id="ARBA00023136"/>
    </source>
</evidence>
<dbReference type="InterPro" id="IPR017978">
    <property type="entry name" value="GPCR_3_C"/>
</dbReference>
<evidence type="ECO:0000313" key="8">
    <source>
        <dbReference type="Proteomes" id="UP000095283"/>
    </source>
</evidence>
<dbReference type="InterPro" id="IPR028082">
    <property type="entry name" value="Peripla_BP_I"/>
</dbReference>
<evidence type="ECO:0000256" key="6">
    <source>
        <dbReference type="SAM" id="Phobius"/>
    </source>
</evidence>
<protein>
    <submittedName>
        <fullName evidence="9">G_PROTEIN_RECEP_F3_4 domain-containing protein</fullName>
    </submittedName>
</protein>
<feature type="transmembrane region" description="Helical" evidence="6">
    <location>
        <begin position="118"/>
        <end position="143"/>
    </location>
</feature>
<dbReference type="SUPFAM" id="SSF53822">
    <property type="entry name" value="Periplasmic binding protein-like I"/>
    <property type="match status" value="1"/>
</dbReference>
<proteinExistence type="predicted"/>
<evidence type="ECO:0000256" key="2">
    <source>
        <dbReference type="ARBA" id="ARBA00022692"/>
    </source>
</evidence>
<feature type="transmembrane region" description="Helical" evidence="6">
    <location>
        <begin position="575"/>
        <end position="597"/>
    </location>
</feature>
<dbReference type="GO" id="GO:0016020">
    <property type="term" value="C:membrane"/>
    <property type="evidence" value="ECO:0007669"/>
    <property type="project" value="UniProtKB-SubCell"/>
</dbReference>
<keyword evidence="8" id="KW-1185">Reference proteome</keyword>
<keyword evidence="3 6" id="KW-1133">Transmembrane helix</keyword>
<keyword evidence="4 6" id="KW-0472">Membrane</keyword>
<dbReference type="WBParaSite" id="Hba_11547">
    <property type="protein sequence ID" value="Hba_11547"/>
    <property type="gene ID" value="Hba_11547"/>
</dbReference>
<evidence type="ECO:0000256" key="5">
    <source>
        <dbReference type="ARBA" id="ARBA00023180"/>
    </source>
</evidence>
<dbReference type="GO" id="GO:0004930">
    <property type="term" value="F:G protein-coupled receptor activity"/>
    <property type="evidence" value="ECO:0007669"/>
    <property type="project" value="InterPro"/>
</dbReference>
<evidence type="ECO:0000313" key="9">
    <source>
        <dbReference type="WBParaSite" id="Hba_11547"/>
    </source>
</evidence>
<evidence type="ECO:0000256" key="1">
    <source>
        <dbReference type="ARBA" id="ARBA00004141"/>
    </source>
</evidence>
<dbReference type="PROSITE" id="PS50259">
    <property type="entry name" value="G_PROTEIN_RECEP_F3_4"/>
    <property type="match status" value="1"/>
</dbReference>
<sequence length="788" mass="89671">MNNGGEQRKITRRQSWQNTPAIYGNPYIQFGEPTSTETTQFKVPTTFNTKILPENIFQQMNHSKKMIVVERHRCQCLVIVCLMTSLSFHPVGDCTFWLSSQYMSLQILRYIGDLQNYIKLTIMSIFMFLGLSIEIIMPIYYYCTLAPDYWDASLYFVDTRSHDWVVKAHRKSALLLLEISSQRGVCLEQRLKLGGVGEEHAEDAVRRLLLTEARVVIILLGEGNWINLIKAFKNEMVIGGRFILLTVQDSRWSTSKQFLEAWPHFDQLLLTVTAHKSSQQEQLSQLTSKFPKFPFPQHWLRQFWATAFKCHIEGEKISGEQFSKECSHKQSLNLTSVAPDIDIAPLSLAVHTVAHAMRKLVDNVCPGALVQSLNDCLNDPQESLFGSLLSLQFSHTLSDKAISFNETSGYRDISLRINRVIFDAQLEFDQIAEWSTILGFSYTATSDLIMEERDGSLGMLCLVSILFVMPPNAISCAGRRTTFSIALSAVFGPILVKTISIWRSDLAMQRGSLRSLIIKNSNIMFWTCLGITVIQCVISTEWAIFESVSDMSFVSSLRHGHAWRCSPGEKFEQRVFHSCVLSGLMILISLVCSTLSVRNVESRQNILISVKRRGKIIAEYISNIYLEVSQRNCSKSITSEKVNIYTFQQSPFWQKQSILPLRQVNTLSLQRNYHQAATLPQKISTMEKQSAWTSLLFMSYVFPTVTDTQMPVIYNHFLNTNYFLDSHGFSASKKAVVAHNGPQKYEIESYGSPTTHQISVKHLNLNLSSSNYGKEEFVVEENDDHAKL</sequence>
<keyword evidence="5" id="KW-0325">Glycoprotein</keyword>
<evidence type="ECO:0000259" key="7">
    <source>
        <dbReference type="PROSITE" id="PS50259"/>
    </source>
</evidence>
<dbReference type="Proteomes" id="UP000095283">
    <property type="component" value="Unplaced"/>
</dbReference>
<dbReference type="InterPro" id="IPR050726">
    <property type="entry name" value="mGluR"/>
</dbReference>
<accession>A0A1I7X272</accession>
<dbReference type="PANTHER" id="PTHR24060">
    <property type="entry name" value="METABOTROPIC GLUTAMATE RECEPTOR"/>
    <property type="match status" value="1"/>
</dbReference>
<comment type="subcellular location">
    <subcellularLocation>
        <location evidence="1">Membrane</location>
        <topology evidence="1">Multi-pass membrane protein</topology>
    </subcellularLocation>
</comment>
<organism evidence="8 9">
    <name type="scientific">Heterorhabditis bacteriophora</name>
    <name type="common">Entomopathogenic nematode worm</name>
    <dbReference type="NCBI Taxonomy" id="37862"/>
    <lineage>
        <taxon>Eukaryota</taxon>
        <taxon>Metazoa</taxon>
        <taxon>Ecdysozoa</taxon>
        <taxon>Nematoda</taxon>
        <taxon>Chromadorea</taxon>
        <taxon>Rhabditida</taxon>
        <taxon>Rhabditina</taxon>
        <taxon>Rhabditomorpha</taxon>
        <taxon>Strongyloidea</taxon>
        <taxon>Heterorhabditidae</taxon>
        <taxon>Heterorhabditis</taxon>
    </lineage>
</organism>
<dbReference type="Pfam" id="PF00003">
    <property type="entry name" value="7tm_3"/>
    <property type="match status" value="1"/>
</dbReference>